<dbReference type="HOGENOM" id="CLU_1643725_0_0_1"/>
<evidence type="ECO:0000256" key="2">
    <source>
        <dbReference type="ARBA" id="ARBA00022448"/>
    </source>
</evidence>
<feature type="transmembrane region" description="Helical" evidence="6">
    <location>
        <begin position="12"/>
        <end position="34"/>
    </location>
</feature>
<dbReference type="VEuPathDB" id="FungiDB:PV08_07598"/>
<keyword evidence="2" id="KW-0813">Transport</keyword>
<dbReference type="GO" id="GO:0022857">
    <property type="term" value="F:transmembrane transporter activity"/>
    <property type="evidence" value="ECO:0007669"/>
    <property type="project" value="UniProtKB-ARBA"/>
</dbReference>
<gene>
    <name evidence="7" type="ORF">PV08_07598</name>
</gene>
<dbReference type="OrthoDB" id="10573340at2759"/>
<accession>A0A0D2B7A4</accession>
<dbReference type="EMBL" id="KN847496">
    <property type="protein sequence ID" value="KIW14813.1"/>
    <property type="molecule type" value="Genomic_DNA"/>
</dbReference>
<feature type="transmembrane region" description="Helical" evidence="6">
    <location>
        <begin position="111"/>
        <end position="128"/>
    </location>
</feature>
<evidence type="ECO:0000256" key="4">
    <source>
        <dbReference type="ARBA" id="ARBA00022989"/>
    </source>
</evidence>
<proteinExistence type="predicted"/>
<dbReference type="GO" id="GO:0016020">
    <property type="term" value="C:membrane"/>
    <property type="evidence" value="ECO:0007669"/>
    <property type="project" value="UniProtKB-SubCell"/>
</dbReference>
<dbReference type="Proteomes" id="UP000053328">
    <property type="component" value="Unassembled WGS sequence"/>
</dbReference>
<organism evidence="7 8">
    <name type="scientific">Exophiala spinifera</name>
    <dbReference type="NCBI Taxonomy" id="91928"/>
    <lineage>
        <taxon>Eukaryota</taxon>
        <taxon>Fungi</taxon>
        <taxon>Dikarya</taxon>
        <taxon>Ascomycota</taxon>
        <taxon>Pezizomycotina</taxon>
        <taxon>Eurotiomycetes</taxon>
        <taxon>Chaetothyriomycetidae</taxon>
        <taxon>Chaetothyriales</taxon>
        <taxon>Herpotrichiellaceae</taxon>
        <taxon>Exophiala</taxon>
    </lineage>
</organism>
<reference evidence="7 8" key="1">
    <citation type="submission" date="2015-01" db="EMBL/GenBank/DDBJ databases">
        <title>The Genome Sequence of Exophiala spinifera CBS89968.</title>
        <authorList>
            <consortium name="The Broad Institute Genomics Platform"/>
            <person name="Cuomo C."/>
            <person name="de Hoog S."/>
            <person name="Gorbushina A."/>
            <person name="Stielow B."/>
            <person name="Teixiera M."/>
            <person name="Abouelleil A."/>
            <person name="Chapman S.B."/>
            <person name="Priest M."/>
            <person name="Young S.K."/>
            <person name="Wortman J."/>
            <person name="Nusbaum C."/>
            <person name="Birren B."/>
        </authorList>
    </citation>
    <scope>NUCLEOTIDE SEQUENCE [LARGE SCALE GENOMIC DNA]</scope>
    <source>
        <strain evidence="7 8">CBS 89968</strain>
    </source>
</reference>
<name>A0A0D2B7A4_9EURO</name>
<keyword evidence="5 6" id="KW-0472">Membrane</keyword>
<evidence type="ECO:0000313" key="7">
    <source>
        <dbReference type="EMBL" id="KIW14813.1"/>
    </source>
</evidence>
<dbReference type="GeneID" id="27334681"/>
<dbReference type="PANTHER" id="PTHR45649:SF14">
    <property type="entry name" value="GABA PERMEASE"/>
    <property type="match status" value="1"/>
</dbReference>
<keyword evidence="4 6" id="KW-1133">Transmembrane helix</keyword>
<evidence type="ECO:0000256" key="1">
    <source>
        <dbReference type="ARBA" id="ARBA00004141"/>
    </source>
</evidence>
<evidence type="ECO:0000256" key="5">
    <source>
        <dbReference type="ARBA" id="ARBA00023136"/>
    </source>
</evidence>
<keyword evidence="8" id="KW-1185">Reference proteome</keyword>
<protein>
    <recommendedName>
        <fullName evidence="9">Amino acid permease/ SLC12A domain-containing protein</fullName>
    </recommendedName>
</protein>
<dbReference type="RefSeq" id="XP_016235029.1">
    <property type="nucleotide sequence ID" value="XM_016381927.1"/>
</dbReference>
<evidence type="ECO:0000256" key="6">
    <source>
        <dbReference type="SAM" id="Phobius"/>
    </source>
</evidence>
<feature type="transmembrane region" description="Helical" evidence="6">
    <location>
        <begin position="70"/>
        <end position="91"/>
    </location>
</feature>
<evidence type="ECO:0000313" key="8">
    <source>
        <dbReference type="Proteomes" id="UP000053328"/>
    </source>
</evidence>
<dbReference type="AlphaFoldDB" id="A0A0D2B7A4"/>
<dbReference type="PANTHER" id="PTHR45649">
    <property type="entry name" value="AMINO-ACID PERMEASE BAT1"/>
    <property type="match status" value="1"/>
</dbReference>
<sequence>MTAIFSRASVMYHFLGPFSCDYVLFQLVAITYPNFVNEKWHRFLAFEAFNLLAAPFNLCNRFPPGISKTALLFSVTLGLAFFMTLLVAPSAKASAQMVFVKYYNASDWSDGVASFIAINMITWSFSCLDATTHLAEEIPHPVHQHPKALLVTSSLPSSLLS</sequence>
<evidence type="ECO:0000256" key="3">
    <source>
        <dbReference type="ARBA" id="ARBA00022692"/>
    </source>
</evidence>
<dbReference type="Gene3D" id="1.20.1740.10">
    <property type="entry name" value="Amino acid/polyamine transporter I"/>
    <property type="match status" value="1"/>
</dbReference>
<keyword evidence="3 6" id="KW-0812">Transmembrane</keyword>
<comment type="subcellular location">
    <subcellularLocation>
        <location evidence="1">Membrane</location>
        <topology evidence="1">Multi-pass membrane protein</topology>
    </subcellularLocation>
</comment>
<evidence type="ECO:0008006" key="9">
    <source>
        <dbReference type="Google" id="ProtNLM"/>
    </source>
</evidence>